<dbReference type="GO" id="GO:0009307">
    <property type="term" value="P:DNA restriction-modification system"/>
    <property type="evidence" value="ECO:0007669"/>
    <property type="project" value="UniProtKB-KW"/>
</dbReference>
<dbReference type="InterPro" id="IPR001525">
    <property type="entry name" value="C5_MeTfrase"/>
</dbReference>
<keyword evidence="5" id="KW-0949">S-adenosyl-L-methionine</keyword>
<dbReference type="GO" id="GO:0032259">
    <property type="term" value="P:methylation"/>
    <property type="evidence" value="ECO:0007669"/>
    <property type="project" value="UniProtKB-KW"/>
</dbReference>
<keyword evidence="3" id="KW-0680">Restriction system</keyword>
<comment type="catalytic activity">
    <reaction evidence="4">
        <text>a 2'-deoxycytidine in DNA + S-adenosyl-L-methionine = a 5-methyl-2'-deoxycytidine in DNA + S-adenosyl-L-homocysteine + H(+)</text>
        <dbReference type="Rhea" id="RHEA:13681"/>
        <dbReference type="Rhea" id="RHEA-COMP:11369"/>
        <dbReference type="Rhea" id="RHEA-COMP:11370"/>
        <dbReference type="ChEBI" id="CHEBI:15378"/>
        <dbReference type="ChEBI" id="CHEBI:57856"/>
        <dbReference type="ChEBI" id="CHEBI:59789"/>
        <dbReference type="ChEBI" id="CHEBI:85452"/>
        <dbReference type="ChEBI" id="CHEBI:85454"/>
        <dbReference type="EC" id="2.1.1.37"/>
    </reaction>
</comment>
<dbReference type="EMBL" id="SHMC01000002">
    <property type="protein sequence ID" value="TAA26543.1"/>
    <property type="molecule type" value="Genomic_DNA"/>
</dbReference>
<comment type="similarity">
    <text evidence="5">Belongs to the class I-like SAM-binding methyltransferase superfamily. C5-methyltransferase family.</text>
</comment>
<dbReference type="PRINTS" id="PR00105">
    <property type="entry name" value="C5METTRFRASE"/>
</dbReference>
<evidence type="ECO:0000256" key="1">
    <source>
        <dbReference type="ARBA" id="ARBA00022603"/>
    </source>
</evidence>
<keyword evidence="1 5" id="KW-0489">Methyltransferase</keyword>
<proteinExistence type="inferred from homology"/>
<dbReference type="Proteomes" id="UP000292627">
    <property type="component" value="Unassembled WGS sequence"/>
</dbReference>
<name>A0A4Q8LCH5_9GAMM</name>
<dbReference type="InterPro" id="IPR029063">
    <property type="entry name" value="SAM-dependent_MTases_sf"/>
</dbReference>
<dbReference type="SUPFAM" id="SSF53335">
    <property type="entry name" value="S-adenosyl-L-methionine-dependent methyltransferases"/>
    <property type="match status" value="1"/>
</dbReference>
<comment type="caution">
    <text evidence="6">The sequence shown here is derived from an EMBL/GenBank/DDBJ whole genome shotgun (WGS) entry which is preliminary data.</text>
</comment>
<evidence type="ECO:0000313" key="6">
    <source>
        <dbReference type="EMBL" id="TAA26543.1"/>
    </source>
</evidence>
<dbReference type="OrthoDB" id="9813719at2"/>
<dbReference type="Gene3D" id="3.40.50.150">
    <property type="entry name" value="Vaccinia Virus protein VP39"/>
    <property type="match status" value="1"/>
</dbReference>
<reference evidence="6 7" key="1">
    <citation type="submission" date="2019-02" db="EMBL/GenBank/DDBJ databases">
        <title>WGS of Pseudoxanthomonas species novum from clinical isolates.</title>
        <authorList>
            <person name="Bernier A.-M."/>
            <person name="Bernard K."/>
            <person name="Vachon A."/>
        </authorList>
    </citation>
    <scope>NUCLEOTIDE SEQUENCE [LARGE SCALE GENOMIC DNA]</scope>
    <source>
        <strain evidence="6 7">NML171200</strain>
    </source>
</reference>
<dbReference type="PROSITE" id="PS51679">
    <property type="entry name" value="SAM_MT_C5"/>
    <property type="match status" value="1"/>
</dbReference>
<feature type="active site" evidence="5">
    <location>
        <position position="109"/>
    </location>
</feature>
<protein>
    <submittedName>
        <fullName evidence="6">DNA cytosine methyltransferase</fullName>
    </submittedName>
</protein>
<accession>A0A4Q8LCH5</accession>
<gene>
    <name evidence="6" type="ORF">EA660_04740</name>
</gene>
<evidence type="ECO:0000256" key="2">
    <source>
        <dbReference type="ARBA" id="ARBA00022679"/>
    </source>
</evidence>
<sequence length="597" mass="64688">MAEFEIRHASLFSGLGGGSKGFNDARPDIGAARARFRCIGGIDSDAAAIRDFERLTGSKGTVLDLFDRDQYRAFHGAEPPADWAEANTADIHRAFGGERPHIVFLSAPCKGFSGLMSESKSQTLKYQALNRLTLRGMWLVLEAYKDDPIEMFVFENVPLIANRGRHLLDQIGALLRHYGYVVAETTHDCGELGGLAQSRKRFLLVARHAEKIPPFLYEPVRRPLRSVGEVLGRMAMPGDIAAAGPMHRVPALQWKTWVRLAFVQAGSDWRSLNRLEVEDGRLRDYLIVPDYHAGFCGVKRWDEPAGTVAGNSLPSNGAFSVADPRAAAGAAQYQQYGVLGMADTAGAVIGVKSPGQGTFSVADPRHHGPAKHNDQFRIVRWDRCAGTVTSAHGSAACVQDPRREGPAFAKYPVTGWEEASRTVISGSTTGQGAFAVADPRPRNQRAKGDAYVTNGHYGVVPWDASSGAVSSSAGHDNGHFSVADPRLPAATDKLVCVIRAEDDTWHRPFTTLELAALQSLVDPEEKLELDGLSDQAWRERIGNAVPPAAARAIAEEMGRTLLLAWTGQTFALGSTPIWVRDVAIAMTMPEVAHAGVR</sequence>
<evidence type="ECO:0000313" key="7">
    <source>
        <dbReference type="Proteomes" id="UP000292627"/>
    </source>
</evidence>
<dbReference type="Pfam" id="PF00145">
    <property type="entry name" value="DNA_methylase"/>
    <property type="match status" value="1"/>
</dbReference>
<organism evidence="6 7">
    <name type="scientific">Pseudoxanthomonas winnipegensis</name>
    <dbReference type="NCBI Taxonomy" id="2480810"/>
    <lineage>
        <taxon>Bacteria</taxon>
        <taxon>Pseudomonadati</taxon>
        <taxon>Pseudomonadota</taxon>
        <taxon>Gammaproteobacteria</taxon>
        <taxon>Lysobacterales</taxon>
        <taxon>Lysobacteraceae</taxon>
        <taxon>Pseudoxanthomonas</taxon>
    </lineage>
</organism>
<dbReference type="AlphaFoldDB" id="A0A4Q8LCH5"/>
<evidence type="ECO:0000256" key="5">
    <source>
        <dbReference type="PROSITE-ProRule" id="PRU01016"/>
    </source>
</evidence>
<evidence type="ECO:0000256" key="3">
    <source>
        <dbReference type="ARBA" id="ARBA00022747"/>
    </source>
</evidence>
<evidence type="ECO:0000256" key="4">
    <source>
        <dbReference type="ARBA" id="ARBA00047422"/>
    </source>
</evidence>
<dbReference type="GO" id="GO:0003886">
    <property type="term" value="F:DNA (cytosine-5-)-methyltransferase activity"/>
    <property type="evidence" value="ECO:0007669"/>
    <property type="project" value="UniProtKB-EC"/>
</dbReference>
<dbReference type="RefSeq" id="WP_130550418.1">
    <property type="nucleotide sequence ID" value="NZ_SHMC01000002.1"/>
</dbReference>
<keyword evidence="2 5" id="KW-0808">Transferase</keyword>
<dbReference type="Gene3D" id="3.90.120.10">
    <property type="entry name" value="DNA Methylase, subunit A, domain 2"/>
    <property type="match status" value="1"/>
</dbReference>